<dbReference type="InterPro" id="IPR010920">
    <property type="entry name" value="LSM_dom_sf"/>
</dbReference>
<dbReference type="SUPFAM" id="SSF50182">
    <property type="entry name" value="Sm-like ribonucleoproteins"/>
    <property type="match status" value="1"/>
</dbReference>
<sequence length="120" mass="13348">MRVRFLMKLSNEFLSMKLKKGSIIHGAKTGVDVAMNAHLKAVNAIVENRKPVNLDTLTVRRINIKYYILSDSLPLETLLMNYTPKAKAKKSDTARSASRGRGRGKEHGGPRGRGRGRGCR</sequence>
<comment type="function">
    <text evidence="10">Plays a role in pre-mRNA splicing as a core component of the spliceosomal U1, U2, U4 and U5 small nuclear ribonucleoproteins (snRNPs), the building blocks of the spliceosome.</text>
</comment>
<evidence type="ECO:0000256" key="2">
    <source>
        <dbReference type="ARBA" id="ARBA00004496"/>
    </source>
</evidence>
<evidence type="ECO:0000256" key="7">
    <source>
        <dbReference type="ARBA" id="ARBA00023187"/>
    </source>
</evidence>
<feature type="region of interest" description="Disordered" evidence="11">
    <location>
        <begin position="84"/>
        <end position="120"/>
    </location>
</feature>
<keyword evidence="7 10" id="KW-0508">mRNA splicing</keyword>
<reference evidence="13 14" key="1">
    <citation type="submission" date="2023-03" db="EMBL/GenBank/DDBJ databases">
        <title>Genome insight into feeding habits of ladybird beetles.</title>
        <authorList>
            <person name="Li H.-S."/>
            <person name="Huang Y.-H."/>
            <person name="Pang H."/>
        </authorList>
    </citation>
    <scope>NUCLEOTIDE SEQUENCE [LARGE SCALE GENOMIC DNA]</scope>
    <source>
        <strain evidence="13">SYSU_2023b</strain>
        <tissue evidence="13">Whole body</tissue>
    </source>
</reference>
<evidence type="ECO:0000256" key="11">
    <source>
        <dbReference type="SAM" id="MobiDB-lite"/>
    </source>
</evidence>
<dbReference type="FunFam" id="2.30.30.100:FF:000016">
    <property type="entry name" value="Small nuclear ribonucleoprotein Sm D1"/>
    <property type="match status" value="1"/>
</dbReference>
<comment type="subcellular location">
    <subcellularLocation>
        <location evidence="2">Cytoplasm</location>
    </subcellularLocation>
    <subcellularLocation>
        <location evidence="1 10">Nucleus</location>
    </subcellularLocation>
</comment>
<evidence type="ECO:0000256" key="1">
    <source>
        <dbReference type="ARBA" id="ARBA00004123"/>
    </source>
</evidence>
<dbReference type="CDD" id="cd01724">
    <property type="entry name" value="Sm_D1"/>
    <property type="match status" value="1"/>
</dbReference>
<dbReference type="Proteomes" id="UP001431783">
    <property type="component" value="Unassembled WGS sequence"/>
</dbReference>
<comment type="caution">
    <text evidence="13">The sequence shown here is derived from an EMBL/GenBank/DDBJ whole genome shotgun (WGS) entry which is preliminary data.</text>
</comment>
<evidence type="ECO:0000313" key="13">
    <source>
        <dbReference type="EMBL" id="KAK9883547.1"/>
    </source>
</evidence>
<organism evidence="13 14">
    <name type="scientific">Henosepilachna vigintioctopunctata</name>
    <dbReference type="NCBI Taxonomy" id="420089"/>
    <lineage>
        <taxon>Eukaryota</taxon>
        <taxon>Metazoa</taxon>
        <taxon>Ecdysozoa</taxon>
        <taxon>Arthropoda</taxon>
        <taxon>Hexapoda</taxon>
        <taxon>Insecta</taxon>
        <taxon>Pterygota</taxon>
        <taxon>Neoptera</taxon>
        <taxon>Endopterygota</taxon>
        <taxon>Coleoptera</taxon>
        <taxon>Polyphaga</taxon>
        <taxon>Cucujiformia</taxon>
        <taxon>Coccinelloidea</taxon>
        <taxon>Coccinellidae</taxon>
        <taxon>Epilachninae</taxon>
        <taxon>Epilachnini</taxon>
        <taxon>Henosepilachna</taxon>
    </lineage>
</organism>
<dbReference type="Pfam" id="PF01423">
    <property type="entry name" value="LSM"/>
    <property type="match status" value="1"/>
</dbReference>
<dbReference type="InterPro" id="IPR001163">
    <property type="entry name" value="Sm_dom_euk/arc"/>
</dbReference>
<dbReference type="SMART" id="SM00651">
    <property type="entry name" value="Sm"/>
    <property type="match status" value="1"/>
</dbReference>
<keyword evidence="9 10" id="KW-0687">Ribonucleoprotein</keyword>
<evidence type="ECO:0000256" key="5">
    <source>
        <dbReference type="ARBA" id="ARBA00022664"/>
    </source>
</evidence>
<gene>
    <name evidence="13" type="ORF">WA026_001726</name>
</gene>
<name>A0AAW1UU77_9CUCU</name>
<dbReference type="PANTHER" id="PTHR23338">
    <property type="entry name" value="SMALL NUCLEAR RIBONUCLEOPROTEIN SM"/>
    <property type="match status" value="1"/>
</dbReference>
<dbReference type="InterPro" id="IPR027141">
    <property type="entry name" value="LSm4/Sm_D1/D3"/>
</dbReference>
<dbReference type="GO" id="GO:0000387">
    <property type="term" value="P:spliceosomal snRNP assembly"/>
    <property type="evidence" value="ECO:0007669"/>
    <property type="project" value="UniProtKB-UniRule"/>
</dbReference>
<evidence type="ECO:0000256" key="3">
    <source>
        <dbReference type="ARBA" id="ARBA00008146"/>
    </source>
</evidence>
<dbReference type="Gene3D" id="2.30.30.100">
    <property type="match status" value="1"/>
</dbReference>
<proteinExistence type="inferred from homology"/>
<evidence type="ECO:0000256" key="9">
    <source>
        <dbReference type="ARBA" id="ARBA00023274"/>
    </source>
</evidence>
<dbReference type="GO" id="GO:0005681">
    <property type="term" value="C:spliceosomal complex"/>
    <property type="evidence" value="ECO:0007669"/>
    <property type="project" value="UniProtKB-KW"/>
</dbReference>
<keyword evidence="4" id="KW-0963">Cytoplasm</keyword>
<evidence type="ECO:0000256" key="6">
    <source>
        <dbReference type="ARBA" id="ARBA00022728"/>
    </source>
</evidence>
<evidence type="ECO:0000256" key="8">
    <source>
        <dbReference type="ARBA" id="ARBA00023242"/>
    </source>
</evidence>
<evidence type="ECO:0000256" key="10">
    <source>
        <dbReference type="RuleBase" id="RU365054"/>
    </source>
</evidence>
<keyword evidence="5 10" id="KW-0507">mRNA processing</keyword>
<accession>A0AAW1UU77</accession>
<keyword evidence="14" id="KW-1185">Reference proteome</keyword>
<evidence type="ECO:0000313" key="14">
    <source>
        <dbReference type="Proteomes" id="UP001431783"/>
    </source>
</evidence>
<comment type="similarity">
    <text evidence="3 10">Belongs to the snRNP core protein family.</text>
</comment>
<dbReference type="AlphaFoldDB" id="A0AAW1UU77"/>
<dbReference type="EMBL" id="JARQZJ010000091">
    <property type="protein sequence ID" value="KAK9883547.1"/>
    <property type="molecule type" value="Genomic_DNA"/>
</dbReference>
<feature type="compositionally biased region" description="Basic residues" evidence="11">
    <location>
        <begin position="110"/>
        <end position="120"/>
    </location>
</feature>
<dbReference type="InterPro" id="IPR034102">
    <property type="entry name" value="Sm_D1"/>
</dbReference>
<keyword evidence="6" id="KW-0747">Spliceosome</keyword>
<evidence type="ECO:0000259" key="12">
    <source>
        <dbReference type="SMART" id="SM00651"/>
    </source>
</evidence>
<keyword evidence="8 10" id="KW-0539">Nucleus</keyword>
<dbReference type="GO" id="GO:0005737">
    <property type="term" value="C:cytoplasm"/>
    <property type="evidence" value="ECO:0007669"/>
    <property type="project" value="UniProtKB-SubCell"/>
</dbReference>
<evidence type="ECO:0000256" key="4">
    <source>
        <dbReference type="ARBA" id="ARBA00022490"/>
    </source>
</evidence>
<protein>
    <recommendedName>
        <fullName evidence="10">Small nuclear ribonucleoprotein Sm D1</fullName>
    </recommendedName>
    <alternativeName>
        <fullName evidence="10">snRNP core protein D1</fullName>
    </alternativeName>
</protein>
<feature type="domain" description="Sm" evidence="12">
    <location>
        <begin position="4"/>
        <end position="69"/>
    </location>
</feature>